<dbReference type="GO" id="GO:0009421">
    <property type="term" value="C:bacterial-type flagellum filament cap"/>
    <property type="evidence" value="ECO:0007669"/>
    <property type="project" value="InterPro"/>
</dbReference>
<gene>
    <name evidence="2" type="primary">fliD_6</name>
    <name evidence="2" type="ORF">SDC9_96911</name>
</gene>
<dbReference type="AlphaFoldDB" id="A0A645AAE0"/>
<name>A0A645AAE0_9ZZZZ</name>
<dbReference type="EMBL" id="VSSQ01012847">
    <property type="protein sequence ID" value="MPM50175.1"/>
    <property type="molecule type" value="Genomic_DNA"/>
</dbReference>
<reference evidence="2" key="1">
    <citation type="submission" date="2019-08" db="EMBL/GenBank/DDBJ databases">
        <authorList>
            <person name="Kucharzyk K."/>
            <person name="Murdoch R.W."/>
            <person name="Higgins S."/>
            <person name="Loffler F."/>
        </authorList>
    </citation>
    <scope>NUCLEOTIDE SEQUENCE</scope>
</reference>
<keyword evidence="2" id="KW-0969">Cilium</keyword>
<dbReference type="GO" id="GO:0007155">
    <property type="term" value="P:cell adhesion"/>
    <property type="evidence" value="ECO:0007669"/>
    <property type="project" value="InterPro"/>
</dbReference>
<keyword evidence="2" id="KW-0966">Cell projection</keyword>
<dbReference type="PANTHER" id="PTHR30288:SF0">
    <property type="entry name" value="FLAGELLAR HOOK-ASSOCIATED PROTEIN 2"/>
    <property type="match status" value="1"/>
</dbReference>
<protein>
    <submittedName>
        <fullName evidence="2">Flagellar hook-associated protein 2</fullName>
    </submittedName>
</protein>
<accession>A0A645AAE0</accession>
<evidence type="ECO:0000313" key="2">
    <source>
        <dbReference type="EMBL" id="MPM50175.1"/>
    </source>
</evidence>
<dbReference type="Pfam" id="PF07195">
    <property type="entry name" value="FliD_C"/>
    <property type="match status" value="1"/>
</dbReference>
<keyword evidence="2" id="KW-0282">Flagellum</keyword>
<dbReference type="InterPro" id="IPR010809">
    <property type="entry name" value="FliD_C"/>
</dbReference>
<sequence>MTADGDTLSLNAGTSTLVLNNSGTEGEEVSDILSFTDGASNRLSLTAAIEGGILATDPGDTLSFTINGIDFSFTSASSIQNIMDAVNSSKAGVKMTYSNTTDTFTLASTETGSSSKIDLEDTEGTFLASILGVDGGTGSYGTSTAGTDAVLIVGFDGETDPGSLITLTRSSNTFEIDGTTFTLNGKAAGDTAEGLTVTVGLDAKAAAEKITGFVKAYNSLLDTITDKLYETVYSGYKPLSDDEKKDMTDSEIEAWTEKAQSGLLNGDSTLSALYSSLRSALLNTVNDKDGSALGLSLSSIGITTKSYSSKGQLAIDEDKLLAALQSDPDAVINLLTQSSDVTYSHYLTSARASERYATSGILWRVSDIVKNSLSTVGNTGRLVEMVGSPTKEYKGTTGYSKKIDSAEDKIDTLLDKLSDEEDAYWKKYTALETAMSQLNSMSSYVSSMFSS</sequence>
<dbReference type="PANTHER" id="PTHR30288">
    <property type="entry name" value="FLAGELLAR CAP/ASSEMBLY PROTEIN FLID"/>
    <property type="match status" value="1"/>
</dbReference>
<dbReference type="GO" id="GO:0071973">
    <property type="term" value="P:bacterial-type flagellum-dependent cell motility"/>
    <property type="evidence" value="ECO:0007669"/>
    <property type="project" value="TreeGrafter"/>
</dbReference>
<feature type="domain" description="Flagellar hook-associated protein 2 C-terminal" evidence="1">
    <location>
        <begin position="165"/>
        <end position="440"/>
    </location>
</feature>
<organism evidence="2">
    <name type="scientific">bioreactor metagenome</name>
    <dbReference type="NCBI Taxonomy" id="1076179"/>
    <lineage>
        <taxon>unclassified sequences</taxon>
        <taxon>metagenomes</taxon>
        <taxon>ecological metagenomes</taxon>
    </lineage>
</organism>
<proteinExistence type="predicted"/>
<evidence type="ECO:0000259" key="1">
    <source>
        <dbReference type="Pfam" id="PF07195"/>
    </source>
</evidence>
<comment type="caution">
    <text evidence="2">The sequence shown here is derived from an EMBL/GenBank/DDBJ whole genome shotgun (WGS) entry which is preliminary data.</text>
</comment>
<dbReference type="InterPro" id="IPR040026">
    <property type="entry name" value="FliD"/>
</dbReference>